<dbReference type="Proteomes" id="UP001522816">
    <property type="component" value="Unassembled WGS sequence"/>
</dbReference>
<accession>A0ABT0HY37</accession>
<evidence type="ECO:0000313" key="2">
    <source>
        <dbReference type="EMBL" id="MCK8611307.1"/>
    </source>
</evidence>
<keyword evidence="1" id="KW-0732">Signal</keyword>
<reference evidence="2 3" key="1">
    <citation type="submission" date="2021-11" db="EMBL/GenBank/DDBJ databases">
        <title>Comparative genomics of bee honey and flower isolates.</title>
        <authorList>
            <person name="Bechtner J.D."/>
            <person name="Gallus M.K."/>
            <person name="Ehrmann M."/>
        </authorList>
    </citation>
    <scope>NUCLEOTIDE SEQUENCE [LARGE SCALE GENOMIC DNA]</scope>
    <source>
        <strain evidence="2 3">7</strain>
    </source>
</reference>
<evidence type="ECO:0000313" key="3">
    <source>
        <dbReference type="Proteomes" id="UP001522816"/>
    </source>
</evidence>
<dbReference type="EMBL" id="JAJIAR010000003">
    <property type="protein sequence ID" value="MCK8611307.1"/>
    <property type="molecule type" value="Genomic_DNA"/>
</dbReference>
<keyword evidence="3" id="KW-1185">Reference proteome</keyword>
<comment type="caution">
    <text evidence="2">The sequence shown here is derived from an EMBL/GenBank/DDBJ whole genome shotgun (WGS) entry which is preliminary data.</text>
</comment>
<sequence length="210" mass="23251">MKKSIIVGMLAISLLGLTACGNNTTKQSKSTTEFQNKVVNNKKDVLSITTKYGKVDLDESYSGQINDPSKTYKAGISFSYLVKNTSNKPRSAEEILNGVTIDLIKSTKSTETALNHTDGVEEIFKADDTDGYNKMIAASHKWTNTKIKPNASINVVDPYIYTLKNEKDYNIKYLRVGGPSTKTQNIKISELNGKGTTYNDPEEYVDSLEK</sequence>
<feature type="chain" id="PRO_5045759125" description="DUF5067 domain-containing protein" evidence="1">
    <location>
        <begin position="20"/>
        <end position="210"/>
    </location>
</feature>
<dbReference type="PROSITE" id="PS51257">
    <property type="entry name" value="PROKAR_LIPOPROTEIN"/>
    <property type="match status" value="1"/>
</dbReference>
<name>A0ABT0HY37_9LACO</name>
<dbReference type="RefSeq" id="WP_248596656.1">
    <property type="nucleotide sequence ID" value="NZ_JAJIAR010000003.1"/>
</dbReference>
<proteinExistence type="predicted"/>
<organism evidence="2 3">
    <name type="scientific">Apilactobacillus nanyangensis</name>
    <dbReference type="NCBI Taxonomy" id="2799579"/>
    <lineage>
        <taxon>Bacteria</taxon>
        <taxon>Bacillati</taxon>
        <taxon>Bacillota</taxon>
        <taxon>Bacilli</taxon>
        <taxon>Lactobacillales</taxon>
        <taxon>Lactobacillaceae</taxon>
        <taxon>Apilactobacillus</taxon>
    </lineage>
</organism>
<protein>
    <recommendedName>
        <fullName evidence="4">DUF5067 domain-containing protein</fullName>
    </recommendedName>
</protein>
<gene>
    <name evidence="2" type="ORF">LNP10_02190</name>
</gene>
<evidence type="ECO:0008006" key="4">
    <source>
        <dbReference type="Google" id="ProtNLM"/>
    </source>
</evidence>
<evidence type="ECO:0000256" key="1">
    <source>
        <dbReference type="SAM" id="SignalP"/>
    </source>
</evidence>
<feature type="signal peptide" evidence="1">
    <location>
        <begin position="1"/>
        <end position="19"/>
    </location>
</feature>